<organism evidence="1 2">
    <name type="scientific">Colletotrichum liriopes</name>
    <dbReference type="NCBI Taxonomy" id="708192"/>
    <lineage>
        <taxon>Eukaryota</taxon>
        <taxon>Fungi</taxon>
        <taxon>Dikarya</taxon>
        <taxon>Ascomycota</taxon>
        <taxon>Pezizomycotina</taxon>
        <taxon>Sordariomycetes</taxon>
        <taxon>Hypocreomycetidae</taxon>
        <taxon>Glomerellales</taxon>
        <taxon>Glomerellaceae</taxon>
        <taxon>Colletotrichum</taxon>
        <taxon>Colletotrichum spaethianum species complex</taxon>
    </lineage>
</organism>
<dbReference type="Proteomes" id="UP001055172">
    <property type="component" value="Unassembled WGS sequence"/>
</dbReference>
<name>A0AA37GKZ3_9PEZI</name>
<dbReference type="EMBL" id="BPPX01000008">
    <property type="protein sequence ID" value="GJC82133.1"/>
    <property type="molecule type" value="Genomic_DNA"/>
</dbReference>
<evidence type="ECO:0000313" key="1">
    <source>
        <dbReference type="EMBL" id="GJC82133.1"/>
    </source>
</evidence>
<dbReference type="AlphaFoldDB" id="A0AA37GKZ3"/>
<comment type="caution">
    <text evidence="1">The sequence shown here is derived from an EMBL/GenBank/DDBJ whole genome shotgun (WGS) entry which is preliminary data.</text>
</comment>
<protein>
    <submittedName>
        <fullName evidence="1">Uncharacterized protein</fullName>
    </submittedName>
</protein>
<accession>A0AA37GKZ3</accession>
<gene>
    <name evidence="1" type="ORF">ColLi_04971</name>
</gene>
<evidence type="ECO:0000313" key="2">
    <source>
        <dbReference type="Proteomes" id="UP001055172"/>
    </source>
</evidence>
<keyword evidence="2" id="KW-1185">Reference proteome</keyword>
<reference evidence="1 2" key="1">
    <citation type="submission" date="2021-07" db="EMBL/GenBank/DDBJ databases">
        <title>Genome data of Colletotrichum spaethianum.</title>
        <authorList>
            <person name="Utami Y.D."/>
            <person name="Hiruma K."/>
        </authorList>
    </citation>
    <scope>NUCLEOTIDE SEQUENCE [LARGE SCALE GENOMIC DNA]</scope>
    <source>
        <strain evidence="1 2">MAFF 242679</strain>
    </source>
</reference>
<proteinExistence type="predicted"/>
<sequence length="76" mass="8478">MAGICDEGCCEMLKLEAGERDHLANSWGRVANRLAADHFESFSESPHSSRILLIEVLKDHESLEIIAGTLDRLKKI</sequence>